<accession>A0A2M7V095</accession>
<keyword evidence="2" id="KW-0732">Signal</keyword>
<evidence type="ECO:0000256" key="2">
    <source>
        <dbReference type="SAM" id="SignalP"/>
    </source>
</evidence>
<evidence type="ECO:0000256" key="1">
    <source>
        <dbReference type="SAM" id="Phobius"/>
    </source>
</evidence>
<keyword evidence="1" id="KW-0472">Membrane</keyword>
<keyword evidence="1" id="KW-1133">Transmembrane helix</keyword>
<proteinExistence type="predicted"/>
<feature type="transmembrane region" description="Helical" evidence="1">
    <location>
        <begin position="72"/>
        <end position="91"/>
    </location>
</feature>
<organism evidence="3 4">
    <name type="scientific">Candidatus Nealsonbacteria bacterium CG_4_10_14_0_2_um_filter_37_10</name>
    <dbReference type="NCBI Taxonomy" id="1974679"/>
    <lineage>
        <taxon>Bacteria</taxon>
        <taxon>Candidatus Nealsoniibacteriota</taxon>
    </lineage>
</organism>
<evidence type="ECO:0000313" key="4">
    <source>
        <dbReference type="Proteomes" id="UP000231538"/>
    </source>
</evidence>
<keyword evidence="1" id="KW-0812">Transmembrane</keyword>
<protein>
    <submittedName>
        <fullName evidence="3">Uncharacterized protein</fullName>
    </submittedName>
</protein>
<sequence>MNIMKKKIVFFLIIFLFLFALADFSLAQCPPGLVEVEGKCVRALEITYPKIAGEVLTEQRIIKEGLPGYVKYIFTLAVGLIGFVIFGVLIYNGIKYLTSTGDPTKMSDARAGIFYAFLGGLLLVSSVLIFNTINPQLAIMELPEVPVLETVVMPGVYICNYEVENIADIMKDYIDPQKRGEEQREAAKKLRAIMNVDNQNEKVCLKVNASANFLNFKVTEDYETIFIVPFISITPEGEKLPPEYKFGVILHQKENFKGKAKYYPEEDDDNLIYHQIDGYSAKGLGFTAYSVTLFQKPAIEPVGDGVTLYSGFNYNREEPEAKAIAFSPGYDDIMKLKAGDLGELKDNSRSISFSPPGSYLALLYKEDEFKDKCIRLYKKNPNLLDVLPTTGECKTGLWAYLDIFHWGDCKPVLGSMIVIKGTVL</sequence>
<feature type="chain" id="PRO_5014676343" evidence="2">
    <location>
        <begin position="23"/>
        <end position="424"/>
    </location>
</feature>
<reference evidence="4" key="1">
    <citation type="submission" date="2017-09" db="EMBL/GenBank/DDBJ databases">
        <title>Depth-based differentiation of microbial function through sediment-hosted aquifers and enrichment of novel symbionts in the deep terrestrial subsurface.</title>
        <authorList>
            <person name="Probst A.J."/>
            <person name="Ladd B."/>
            <person name="Jarett J.K."/>
            <person name="Geller-Mcgrath D.E."/>
            <person name="Sieber C.M.K."/>
            <person name="Emerson J.B."/>
            <person name="Anantharaman K."/>
            <person name="Thomas B.C."/>
            <person name="Malmstrom R."/>
            <person name="Stieglmeier M."/>
            <person name="Klingl A."/>
            <person name="Woyke T."/>
            <person name="Ryan C.M."/>
            <person name="Banfield J.F."/>
        </authorList>
    </citation>
    <scope>NUCLEOTIDE SEQUENCE [LARGE SCALE GENOMIC DNA]</scope>
</reference>
<gene>
    <name evidence="3" type="ORF">COX89_00440</name>
</gene>
<evidence type="ECO:0000313" key="3">
    <source>
        <dbReference type="EMBL" id="PIZ89639.1"/>
    </source>
</evidence>
<name>A0A2M7V095_9BACT</name>
<dbReference type="AlphaFoldDB" id="A0A2M7V095"/>
<dbReference type="Proteomes" id="UP000231538">
    <property type="component" value="Unassembled WGS sequence"/>
</dbReference>
<dbReference type="EMBL" id="PFPC01000015">
    <property type="protein sequence ID" value="PIZ89639.1"/>
    <property type="molecule type" value="Genomic_DNA"/>
</dbReference>
<comment type="caution">
    <text evidence="3">The sequence shown here is derived from an EMBL/GenBank/DDBJ whole genome shotgun (WGS) entry which is preliminary data.</text>
</comment>
<feature type="transmembrane region" description="Helical" evidence="1">
    <location>
        <begin position="112"/>
        <end position="133"/>
    </location>
</feature>
<feature type="signal peptide" evidence="2">
    <location>
        <begin position="1"/>
        <end position="22"/>
    </location>
</feature>